<reference evidence="1" key="1">
    <citation type="submission" date="2022-02" db="EMBL/GenBank/DDBJ databases">
        <authorList>
            <person name="Henning P.M."/>
            <person name="McCubbin A.G."/>
            <person name="Shore J.S."/>
        </authorList>
    </citation>
    <scope>NUCLEOTIDE SEQUENCE</scope>
    <source>
        <strain evidence="1">F60SS</strain>
        <tissue evidence="1">Leaves</tissue>
    </source>
</reference>
<keyword evidence="2" id="KW-1185">Reference proteome</keyword>
<sequence>MDRYDEWLGRRKEEHSELGRLIPIVEREGNIQAKLLLSMRSELLDKLLINGDTLANRIVVQPKLYPTSRVQGQDGLPKDRPQLRLSEEFRIVLSDLLMQLVDLHRGRRLCGLISESTIVVWQAPRAGSLSWRAKLVPEYTPTDSDDLMHQDFVQLADMLERIIGPEIPRDAQHLLQLLRSRPPRPDYVLTQISHHPCTWGADDIVHNTYVICDSLKHDSCQLTGDLFSLAMLDPIFSEVSQGHEKKAAPSQLKATVGIGIHDHWERFVL</sequence>
<dbReference type="AlphaFoldDB" id="A0A9Q0FXN2"/>
<evidence type="ECO:0000313" key="1">
    <source>
        <dbReference type="EMBL" id="KAJ4839809.1"/>
    </source>
</evidence>
<comment type="caution">
    <text evidence="1">The sequence shown here is derived from an EMBL/GenBank/DDBJ whole genome shotgun (WGS) entry which is preliminary data.</text>
</comment>
<accession>A0A9Q0FXN2</accession>
<reference evidence="1" key="2">
    <citation type="journal article" date="2023" name="Plants (Basel)">
        <title>Annotation of the Turnera subulata (Passifloraceae) Draft Genome Reveals the S-Locus Evolved after the Divergence of Turneroideae from Passifloroideae in a Stepwise Manner.</title>
        <authorList>
            <person name="Henning P.M."/>
            <person name="Roalson E.H."/>
            <person name="Mir W."/>
            <person name="McCubbin A.G."/>
            <person name="Shore J.S."/>
        </authorList>
    </citation>
    <scope>NUCLEOTIDE SEQUENCE</scope>
    <source>
        <strain evidence="1">F60SS</strain>
    </source>
</reference>
<protein>
    <submittedName>
        <fullName evidence="1">Uncharacterized protein</fullName>
    </submittedName>
</protein>
<name>A0A9Q0FXN2_9ROSI</name>
<dbReference type="EMBL" id="JAKUCV010003188">
    <property type="protein sequence ID" value="KAJ4839809.1"/>
    <property type="molecule type" value="Genomic_DNA"/>
</dbReference>
<organism evidence="1 2">
    <name type="scientific">Turnera subulata</name>
    <dbReference type="NCBI Taxonomy" id="218843"/>
    <lineage>
        <taxon>Eukaryota</taxon>
        <taxon>Viridiplantae</taxon>
        <taxon>Streptophyta</taxon>
        <taxon>Embryophyta</taxon>
        <taxon>Tracheophyta</taxon>
        <taxon>Spermatophyta</taxon>
        <taxon>Magnoliopsida</taxon>
        <taxon>eudicotyledons</taxon>
        <taxon>Gunneridae</taxon>
        <taxon>Pentapetalae</taxon>
        <taxon>rosids</taxon>
        <taxon>fabids</taxon>
        <taxon>Malpighiales</taxon>
        <taxon>Passifloraceae</taxon>
        <taxon>Turnera</taxon>
    </lineage>
</organism>
<evidence type="ECO:0000313" key="2">
    <source>
        <dbReference type="Proteomes" id="UP001141552"/>
    </source>
</evidence>
<proteinExistence type="predicted"/>
<gene>
    <name evidence="1" type="ORF">Tsubulata_032015</name>
</gene>
<dbReference type="Proteomes" id="UP001141552">
    <property type="component" value="Unassembled WGS sequence"/>
</dbReference>